<evidence type="ECO:0000313" key="1">
    <source>
        <dbReference type="EMBL" id="KAK3777321.1"/>
    </source>
</evidence>
<gene>
    <name evidence="1" type="ORF">RRG08_001371</name>
</gene>
<protein>
    <submittedName>
        <fullName evidence="1">Uncharacterized protein</fullName>
    </submittedName>
</protein>
<dbReference type="AlphaFoldDB" id="A0AAE0ZYH1"/>
<accession>A0AAE0ZYH1</accession>
<dbReference type="EMBL" id="JAWDGP010003091">
    <property type="protein sequence ID" value="KAK3777321.1"/>
    <property type="molecule type" value="Genomic_DNA"/>
</dbReference>
<sequence length="151" mass="17333">MDNGKDSGRELEGSYHGLMLGFRTGYGWIRQWTAGKIQEGKWKDHTMDSGKVPDGIWNDHTIYSEKDSGRDLEGSYHGQRKKIRAGCGRIIPWIKEKNQDGMWKDHTIDLSLDLGRDLEGSNHGQRERFRTGCGTIKPWIAGKIQEVMWKD</sequence>
<proteinExistence type="predicted"/>
<evidence type="ECO:0000313" key="2">
    <source>
        <dbReference type="Proteomes" id="UP001283361"/>
    </source>
</evidence>
<name>A0AAE0ZYH1_9GAST</name>
<keyword evidence="2" id="KW-1185">Reference proteome</keyword>
<reference evidence="1" key="1">
    <citation type="journal article" date="2023" name="G3 (Bethesda)">
        <title>A reference genome for the long-term kleptoplast-retaining sea slug Elysia crispata morphotype clarki.</title>
        <authorList>
            <person name="Eastman K.E."/>
            <person name="Pendleton A.L."/>
            <person name="Shaikh M.A."/>
            <person name="Suttiyut T."/>
            <person name="Ogas R."/>
            <person name="Tomko P."/>
            <person name="Gavelis G."/>
            <person name="Widhalm J.R."/>
            <person name="Wisecaver J.H."/>
        </authorList>
    </citation>
    <scope>NUCLEOTIDE SEQUENCE</scope>
    <source>
        <strain evidence="1">ECLA1</strain>
    </source>
</reference>
<dbReference type="Proteomes" id="UP001283361">
    <property type="component" value="Unassembled WGS sequence"/>
</dbReference>
<comment type="caution">
    <text evidence="1">The sequence shown here is derived from an EMBL/GenBank/DDBJ whole genome shotgun (WGS) entry which is preliminary data.</text>
</comment>
<organism evidence="1 2">
    <name type="scientific">Elysia crispata</name>
    <name type="common">lettuce slug</name>
    <dbReference type="NCBI Taxonomy" id="231223"/>
    <lineage>
        <taxon>Eukaryota</taxon>
        <taxon>Metazoa</taxon>
        <taxon>Spiralia</taxon>
        <taxon>Lophotrochozoa</taxon>
        <taxon>Mollusca</taxon>
        <taxon>Gastropoda</taxon>
        <taxon>Heterobranchia</taxon>
        <taxon>Euthyneura</taxon>
        <taxon>Panpulmonata</taxon>
        <taxon>Sacoglossa</taxon>
        <taxon>Placobranchoidea</taxon>
        <taxon>Plakobranchidae</taxon>
        <taxon>Elysia</taxon>
    </lineage>
</organism>